<keyword evidence="9 14" id="KW-0479">Metal-binding</keyword>
<dbReference type="STRING" id="1527.SAMN04489757_11279"/>
<evidence type="ECO:0000256" key="15">
    <source>
        <dbReference type="PIRSR" id="PIRSR603739-50"/>
    </source>
</evidence>
<comment type="catalytic activity">
    <reaction evidence="1">
        <text>L-lysine = (3S)-3,6-diaminohexanoate</text>
        <dbReference type="Rhea" id="RHEA:19177"/>
        <dbReference type="ChEBI" id="CHEBI:32551"/>
        <dbReference type="ChEBI" id="CHEBI:57434"/>
        <dbReference type="EC" id="5.4.3.2"/>
    </reaction>
</comment>
<evidence type="ECO:0000256" key="12">
    <source>
        <dbReference type="ARBA" id="ARBA00023014"/>
    </source>
</evidence>
<dbReference type="Pfam" id="PF04055">
    <property type="entry name" value="Radical_SAM"/>
    <property type="match status" value="1"/>
</dbReference>
<feature type="binding site" evidence="14">
    <location>
        <position position="130"/>
    </location>
    <ligand>
        <name>[4Fe-4S] cluster</name>
        <dbReference type="ChEBI" id="CHEBI:49883"/>
        <note>4Fe-4S-S-AdoMet</note>
    </ligand>
</feature>
<comment type="cofactor">
    <cofactor evidence="2 15">
        <name>pyridoxal 5'-phosphate</name>
        <dbReference type="ChEBI" id="CHEBI:597326"/>
    </cofactor>
</comment>
<organism evidence="17 18">
    <name type="scientific">Anaerocolumna aminovalerica</name>
    <dbReference type="NCBI Taxonomy" id="1527"/>
    <lineage>
        <taxon>Bacteria</taxon>
        <taxon>Bacillati</taxon>
        <taxon>Bacillota</taxon>
        <taxon>Clostridia</taxon>
        <taxon>Lachnospirales</taxon>
        <taxon>Lachnospiraceae</taxon>
        <taxon>Anaerocolumna</taxon>
    </lineage>
</organism>
<dbReference type="Pfam" id="PF12544">
    <property type="entry name" value="LAM_C"/>
    <property type="match status" value="1"/>
</dbReference>
<feature type="binding site" evidence="14">
    <location>
        <position position="133"/>
    </location>
    <ligand>
        <name>[4Fe-4S] cluster</name>
        <dbReference type="ChEBI" id="CHEBI:49883"/>
        <note>4Fe-4S-S-AdoMet</note>
    </ligand>
</feature>
<comment type="similarity">
    <text evidence="4">Belongs to the radical SAM superfamily. KamA family.</text>
</comment>
<gene>
    <name evidence="17" type="ORF">SAMN04489757_11279</name>
</gene>
<dbReference type="SFLD" id="SFLDF00283">
    <property type="entry name" value="L-lysine_2_3-aminomutase_(LAM"/>
    <property type="match status" value="1"/>
</dbReference>
<evidence type="ECO:0000256" key="1">
    <source>
        <dbReference type="ARBA" id="ARBA00000911"/>
    </source>
</evidence>
<keyword evidence="10 15" id="KW-0663">Pyridoxal phosphate</keyword>
<comment type="cofactor">
    <cofactor evidence="3">
        <name>[4Fe-4S] cluster</name>
        <dbReference type="ChEBI" id="CHEBI:49883"/>
    </cofactor>
</comment>
<reference evidence="17 18" key="1">
    <citation type="submission" date="2016-10" db="EMBL/GenBank/DDBJ databases">
        <authorList>
            <person name="de Groot N.N."/>
        </authorList>
    </citation>
    <scope>NUCLEOTIDE SEQUENCE [LARGE SCALE GENOMIC DNA]</scope>
    <source>
        <strain evidence="17 18">DSM 1283</strain>
    </source>
</reference>
<keyword evidence="12 14" id="KW-0411">Iron-sulfur</keyword>
<evidence type="ECO:0000259" key="16">
    <source>
        <dbReference type="PROSITE" id="PS51918"/>
    </source>
</evidence>
<dbReference type="GO" id="GO:0050066">
    <property type="term" value="F:L-lysine 2,3-aminomutase activity"/>
    <property type="evidence" value="ECO:0007669"/>
    <property type="project" value="UniProtKB-EC"/>
</dbReference>
<keyword evidence="7 14" id="KW-0004">4Fe-4S</keyword>
<dbReference type="Gene3D" id="6.10.140.1170">
    <property type="match status" value="1"/>
</dbReference>
<dbReference type="RefSeq" id="WP_091686169.1">
    <property type="nucleotide sequence ID" value="NZ_BAABFM010000014.1"/>
</dbReference>
<name>A0A1I5F871_9FIRM</name>
<protein>
    <recommendedName>
        <fullName evidence="6">L-lysine 2,3-aminomutase</fullName>
        <ecNumber evidence="5">5.4.3.2</ecNumber>
    </recommendedName>
</protein>
<dbReference type="OrthoDB" id="9768064at2"/>
<keyword evidence="18" id="KW-1185">Reference proteome</keyword>
<dbReference type="SFLD" id="SFLDG01070">
    <property type="entry name" value="PLP-dependent"/>
    <property type="match status" value="1"/>
</dbReference>
<evidence type="ECO:0000256" key="14">
    <source>
        <dbReference type="PIRSR" id="PIRSR004911-1"/>
    </source>
</evidence>
<evidence type="ECO:0000256" key="5">
    <source>
        <dbReference type="ARBA" id="ARBA00012144"/>
    </source>
</evidence>
<feature type="domain" description="Radical SAM core" evidence="16">
    <location>
        <begin position="112"/>
        <end position="324"/>
    </location>
</feature>
<dbReference type="InterPro" id="IPR007197">
    <property type="entry name" value="rSAM"/>
</dbReference>
<dbReference type="Gene3D" id="3.20.20.70">
    <property type="entry name" value="Aldolase class I"/>
    <property type="match status" value="1"/>
</dbReference>
<evidence type="ECO:0000256" key="13">
    <source>
        <dbReference type="ARBA" id="ARBA00023235"/>
    </source>
</evidence>
<dbReference type="InterPro" id="IPR025895">
    <property type="entry name" value="LAM_C_dom"/>
</dbReference>
<feature type="binding site" evidence="14">
    <location>
        <position position="126"/>
    </location>
    <ligand>
        <name>[4Fe-4S] cluster</name>
        <dbReference type="ChEBI" id="CHEBI:49883"/>
        <note>4Fe-4S-S-AdoMet</note>
    </ligand>
</feature>
<dbReference type="AlphaFoldDB" id="A0A1I5F871"/>
<dbReference type="EC" id="5.4.3.2" evidence="5"/>
<evidence type="ECO:0000256" key="3">
    <source>
        <dbReference type="ARBA" id="ARBA00001966"/>
    </source>
</evidence>
<dbReference type="Gene3D" id="6.20.120.40">
    <property type="match status" value="1"/>
</dbReference>
<dbReference type="InterPro" id="IPR058240">
    <property type="entry name" value="rSAM_sf"/>
</dbReference>
<dbReference type="NCBIfam" id="TIGR00238">
    <property type="entry name" value="KamA family radical SAM protein"/>
    <property type="match status" value="1"/>
</dbReference>
<evidence type="ECO:0000256" key="10">
    <source>
        <dbReference type="ARBA" id="ARBA00022898"/>
    </source>
</evidence>
<dbReference type="PANTHER" id="PTHR30538:SF1">
    <property type="entry name" value="L-LYSINE 2,3-AMINOMUTASE"/>
    <property type="match status" value="1"/>
</dbReference>
<dbReference type="InterPro" id="IPR022459">
    <property type="entry name" value="Lysine_aminomutase"/>
</dbReference>
<dbReference type="SFLD" id="SFLDS00029">
    <property type="entry name" value="Radical_SAM"/>
    <property type="match status" value="1"/>
</dbReference>
<evidence type="ECO:0000256" key="2">
    <source>
        <dbReference type="ARBA" id="ARBA00001933"/>
    </source>
</evidence>
<dbReference type="PIRSF" id="PIRSF004911">
    <property type="entry name" value="DUF160"/>
    <property type="match status" value="1"/>
</dbReference>
<proteinExistence type="inferred from homology"/>
<evidence type="ECO:0000313" key="18">
    <source>
        <dbReference type="Proteomes" id="UP000198806"/>
    </source>
</evidence>
<dbReference type="EMBL" id="FOWD01000012">
    <property type="protein sequence ID" value="SFO19511.1"/>
    <property type="molecule type" value="Genomic_DNA"/>
</dbReference>
<dbReference type="Proteomes" id="UP000198806">
    <property type="component" value="Unassembled WGS sequence"/>
</dbReference>
<keyword evidence="8" id="KW-0949">S-adenosyl-L-methionine</keyword>
<dbReference type="GO" id="GO:0051539">
    <property type="term" value="F:4 iron, 4 sulfur cluster binding"/>
    <property type="evidence" value="ECO:0007669"/>
    <property type="project" value="UniProtKB-KW"/>
</dbReference>
<dbReference type="SUPFAM" id="SSF102114">
    <property type="entry name" value="Radical SAM enzymes"/>
    <property type="match status" value="1"/>
</dbReference>
<dbReference type="PROSITE" id="PS51918">
    <property type="entry name" value="RADICAL_SAM"/>
    <property type="match status" value="1"/>
</dbReference>
<sequence>MTGKIDGLNDSEPYPQQWYDWKWQFRNRITTIEELEKIIHLSEKDKEDMGNCLKYFRMAITPYYASLMDPNDPLCPIRMQAVPTINETQVGPYELADPLDEERDSPVKNIVHRYPDRVLFLVTHMCSMYCRHCTRRRSVGEEDFVISDAEVDAAIDYITKNSSIRDVLLSGGDPLTMSDARLEKIIAKLRNIEHVEIIRIGTRVPVVMPMRITPELLAMLKKYHPIWINTHFNHPKELTPDAIKACTDIVDAGIPLGNQSVLLKNINDNTETMKELLLKLVKARIRPYYLYQCDMSQGLSHFRTRVETGIEIIQNLTGTISGYAVPKFVIDAPHGGGKVPMNPEYIISMDDNEVIMRNYAGQIYKYPQPIL</sequence>
<evidence type="ECO:0000256" key="7">
    <source>
        <dbReference type="ARBA" id="ARBA00022485"/>
    </source>
</evidence>
<evidence type="ECO:0000256" key="6">
    <source>
        <dbReference type="ARBA" id="ARBA00022363"/>
    </source>
</evidence>
<dbReference type="NCBIfam" id="TIGR03820">
    <property type="entry name" value="lys_2_3_AblA"/>
    <property type="match status" value="1"/>
</dbReference>
<keyword evidence="13" id="KW-0413">Isomerase</keyword>
<dbReference type="GO" id="GO:0046872">
    <property type="term" value="F:metal ion binding"/>
    <property type="evidence" value="ECO:0007669"/>
    <property type="project" value="UniProtKB-KW"/>
</dbReference>
<feature type="modified residue" description="N6-(pyridoxal phosphate)lysine" evidence="15">
    <location>
        <position position="338"/>
    </location>
</feature>
<evidence type="ECO:0000256" key="8">
    <source>
        <dbReference type="ARBA" id="ARBA00022691"/>
    </source>
</evidence>
<evidence type="ECO:0000256" key="11">
    <source>
        <dbReference type="ARBA" id="ARBA00023004"/>
    </source>
</evidence>
<evidence type="ECO:0000256" key="9">
    <source>
        <dbReference type="ARBA" id="ARBA00022723"/>
    </source>
</evidence>
<accession>A0A1I5F871</accession>
<dbReference type="InterPro" id="IPR003739">
    <property type="entry name" value="Lys_aminomutase/Glu_NH3_mut"/>
</dbReference>
<evidence type="ECO:0000256" key="4">
    <source>
        <dbReference type="ARBA" id="ARBA00008703"/>
    </source>
</evidence>
<keyword evidence="11" id="KW-0408">Iron</keyword>
<dbReference type="InterPro" id="IPR013785">
    <property type="entry name" value="Aldolase_TIM"/>
</dbReference>
<dbReference type="PANTHER" id="PTHR30538">
    <property type="entry name" value="LYSINE 2,3-AMINOMUTASE-RELATED"/>
    <property type="match status" value="1"/>
</dbReference>
<dbReference type="CDD" id="cd01335">
    <property type="entry name" value="Radical_SAM"/>
    <property type="match status" value="1"/>
</dbReference>
<evidence type="ECO:0000313" key="17">
    <source>
        <dbReference type="EMBL" id="SFO19511.1"/>
    </source>
</evidence>